<organism evidence="4 5">
    <name type="scientific">Komagataeibacter europaeus NBRC 3261</name>
    <dbReference type="NCBI Taxonomy" id="1234669"/>
    <lineage>
        <taxon>Bacteria</taxon>
        <taxon>Pseudomonadati</taxon>
        <taxon>Pseudomonadota</taxon>
        <taxon>Alphaproteobacteria</taxon>
        <taxon>Acetobacterales</taxon>
        <taxon>Acetobacteraceae</taxon>
        <taxon>Komagataeibacter</taxon>
    </lineage>
</organism>
<accession>A0A0D6PXS1</accession>
<dbReference type="InterPro" id="IPR008462">
    <property type="entry name" value="CsbD"/>
</dbReference>
<evidence type="ECO:0000256" key="1">
    <source>
        <dbReference type="ARBA" id="ARBA00009129"/>
    </source>
</evidence>
<comment type="similarity">
    <text evidence="1">Belongs to the UPF0337 (CsbD) family.</text>
</comment>
<dbReference type="Pfam" id="PF05532">
    <property type="entry name" value="CsbD"/>
    <property type="match status" value="1"/>
</dbReference>
<keyword evidence="2" id="KW-0812">Transmembrane</keyword>
<dbReference type="Gene3D" id="1.10.1470.10">
    <property type="entry name" value="YjbJ"/>
    <property type="match status" value="1"/>
</dbReference>
<keyword evidence="2" id="KW-1133">Transmembrane helix</keyword>
<sequence length="100" mass="10766">MSEDKAKTIETKAEGVMDEGVGRLKDAAGGLTGNMGMQAEGKMDQLSGMARQEFADLYEEGEGKVERAVTFVRERPLFSLGIAAVLGTIMGLIFLPRRKG</sequence>
<evidence type="ECO:0000259" key="3">
    <source>
        <dbReference type="Pfam" id="PF05532"/>
    </source>
</evidence>
<keyword evidence="2" id="KW-0472">Membrane</keyword>
<feature type="domain" description="CsbD-like" evidence="3">
    <location>
        <begin position="12"/>
        <end position="61"/>
    </location>
</feature>
<dbReference type="RefSeq" id="WP_010506670.1">
    <property type="nucleotide sequence ID" value="NZ_BANI01000037.1"/>
</dbReference>
<feature type="transmembrane region" description="Helical" evidence="2">
    <location>
        <begin position="77"/>
        <end position="95"/>
    </location>
</feature>
<dbReference type="SUPFAM" id="SSF69047">
    <property type="entry name" value="Hypothetical protein YjbJ"/>
    <property type="match status" value="1"/>
</dbReference>
<comment type="caution">
    <text evidence="4">The sequence shown here is derived from an EMBL/GenBank/DDBJ whole genome shotgun (WGS) entry which is preliminary data.</text>
</comment>
<evidence type="ECO:0000313" key="5">
    <source>
        <dbReference type="Proteomes" id="UP000032675"/>
    </source>
</evidence>
<proteinExistence type="inferred from homology"/>
<gene>
    <name evidence="4" type="ORF">Geu3261_0037_069</name>
</gene>
<reference evidence="4 5" key="1">
    <citation type="submission" date="2012-11" db="EMBL/GenBank/DDBJ databases">
        <title>Whole genome sequence of Gluconacetobacter europaeus NBRC3261.</title>
        <authorList>
            <person name="Azuma Y."/>
            <person name="Higashiura N."/>
            <person name="Hirakawa H."/>
            <person name="Matsushita K."/>
        </authorList>
    </citation>
    <scope>NUCLEOTIDE SEQUENCE [LARGE SCALE GENOMIC DNA]</scope>
    <source>
        <strain evidence="4 5">NBRC 3261</strain>
    </source>
</reference>
<name>A0A0D6PXS1_KOMEU</name>
<dbReference type="AlphaFoldDB" id="A0A0D6PXS1"/>
<evidence type="ECO:0000313" key="4">
    <source>
        <dbReference type="EMBL" id="GAN95823.1"/>
    </source>
</evidence>
<dbReference type="EMBL" id="BANI01000037">
    <property type="protein sequence ID" value="GAN95823.1"/>
    <property type="molecule type" value="Genomic_DNA"/>
</dbReference>
<protein>
    <recommendedName>
        <fullName evidence="3">CsbD-like domain-containing protein</fullName>
    </recommendedName>
</protein>
<dbReference type="Proteomes" id="UP000032675">
    <property type="component" value="Unassembled WGS sequence"/>
</dbReference>
<evidence type="ECO:0000256" key="2">
    <source>
        <dbReference type="SAM" id="Phobius"/>
    </source>
</evidence>
<dbReference type="InterPro" id="IPR036629">
    <property type="entry name" value="YjbJ_sf"/>
</dbReference>